<dbReference type="InterPro" id="IPR052356">
    <property type="entry name" value="Thiol_S-MT"/>
</dbReference>
<evidence type="ECO:0000259" key="2">
    <source>
        <dbReference type="Pfam" id="PF08241"/>
    </source>
</evidence>
<dbReference type="SUPFAM" id="SSF53335">
    <property type="entry name" value="S-adenosyl-L-methionine-dependent methyltransferases"/>
    <property type="match status" value="1"/>
</dbReference>
<keyword evidence="4" id="KW-1185">Reference proteome</keyword>
<accession>A0A8J4YQQ5</accession>
<gene>
    <name evidence="3" type="primary">METTL7A_3</name>
    <name evidence="3" type="ORF">GWK47_004410</name>
</gene>
<reference evidence="3" key="1">
    <citation type="submission" date="2020-07" db="EMBL/GenBank/DDBJ databases">
        <title>The High-quality genome of the commercially important snow crab, Chionoecetes opilio.</title>
        <authorList>
            <person name="Jeong J.-H."/>
            <person name="Ryu S."/>
        </authorList>
    </citation>
    <scope>NUCLEOTIDE SEQUENCE</scope>
    <source>
        <strain evidence="3">MADBK_172401_WGS</strain>
        <tissue evidence="3">Digestive gland</tissue>
    </source>
</reference>
<evidence type="ECO:0000313" key="3">
    <source>
        <dbReference type="EMBL" id="KAG0726209.1"/>
    </source>
</evidence>
<dbReference type="Proteomes" id="UP000770661">
    <property type="component" value="Unassembled WGS sequence"/>
</dbReference>
<keyword evidence="1" id="KW-1133">Transmembrane helix</keyword>
<dbReference type="GO" id="GO:0032259">
    <property type="term" value="P:methylation"/>
    <property type="evidence" value="ECO:0007669"/>
    <property type="project" value="UniProtKB-KW"/>
</dbReference>
<sequence length="266" mass="30489">MGDDSDETSGESWFSSTAFKLLVLLCVLFLILKKLWPDFRRRYFAAFLSSFDEGNDAKKEEMKKDIFSTINTVTSHDPELRKQKAIKILEIGVGTGTNFAHYPDGTRLVVVDPNPHFKSYYDANRQKFPKIHSEEIILTTGEKMDMVKDNSVDVVVTTQVLCTVEDLTKVLQQILRVLAPGGRFYFFEHIAEFDTERHGTRRKIQEILTWTGIWPLLLDGCMLNRDMLTDIQKAGFSKVQAQRFYSPTDHIVFQLVKPSLKGVAEK</sequence>
<dbReference type="InterPro" id="IPR029063">
    <property type="entry name" value="SAM-dependent_MTases_sf"/>
</dbReference>
<protein>
    <submittedName>
        <fullName evidence="3">Methyltransferase-like protein 7A</fullName>
    </submittedName>
</protein>
<keyword evidence="1" id="KW-0472">Membrane</keyword>
<feature type="domain" description="Methyltransferase type 11" evidence="2">
    <location>
        <begin position="89"/>
        <end position="186"/>
    </location>
</feature>
<evidence type="ECO:0000256" key="1">
    <source>
        <dbReference type="SAM" id="Phobius"/>
    </source>
</evidence>
<dbReference type="GO" id="GO:0008757">
    <property type="term" value="F:S-adenosylmethionine-dependent methyltransferase activity"/>
    <property type="evidence" value="ECO:0007669"/>
    <property type="project" value="InterPro"/>
</dbReference>
<dbReference type="AlphaFoldDB" id="A0A8J4YQQ5"/>
<dbReference type="PANTHER" id="PTHR45036:SF1">
    <property type="entry name" value="METHYLTRANSFERASE LIKE 7A"/>
    <property type="match status" value="1"/>
</dbReference>
<organism evidence="3 4">
    <name type="scientific">Chionoecetes opilio</name>
    <name type="common">Atlantic snow crab</name>
    <name type="synonym">Cancer opilio</name>
    <dbReference type="NCBI Taxonomy" id="41210"/>
    <lineage>
        <taxon>Eukaryota</taxon>
        <taxon>Metazoa</taxon>
        <taxon>Ecdysozoa</taxon>
        <taxon>Arthropoda</taxon>
        <taxon>Crustacea</taxon>
        <taxon>Multicrustacea</taxon>
        <taxon>Malacostraca</taxon>
        <taxon>Eumalacostraca</taxon>
        <taxon>Eucarida</taxon>
        <taxon>Decapoda</taxon>
        <taxon>Pleocyemata</taxon>
        <taxon>Brachyura</taxon>
        <taxon>Eubrachyura</taxon>
        <taxon>Majoidea</taxon>
        <taxon>Majidae</taxon>
        <taxon>Chionoecetes</taxon>
    </lineage>
</organism>
<keyword evidence="3" id="KW-0489">Methyltransferase</keyword>
<dbReference type="Pfam" id="PF08241">
    <property type="entry name" value="Methyltransf_11"/>
    <property type="match status" value="1"/>
</dbReference>
<dbReference type="EMBL" id="JACEEZ010004737">
    <property type="protein sequence ID" value="KAG0726209.1"/>
    <property type="molecule type" value="Genomic_DNA"/>
</dbReference>
<name>A0A8J4YQQ5_CHIOP</name>
<dbReference type="PANTHER" id="PTHR45036">
    <property type="entry name" value="METHYLTRANSFERASE LIKE 7B"/>
    <property type="match status" value="1"/>
</dbReference>
<dbReference type="Gene3D" id="3.40.50.150">
    <property type="entry name" value="Vaccinia Virus protein VP39"/>
    <property type="match status" value="1"/>
</dbReference>
<dbReference type="OrthoDB" id="416496at2759"/>
<evidence type="ECO:0000313" key="4">
    <source>
        <dbReference type="Proteomes" id="UP000770661"/>
    </source>
</evidence>
<proteinExistence type="predicted"/>
<dbReference type="CDD" id="cd02440">
    <property type="entry name" value="AdoMet_MTases"/>
    <property type="match status" value="1"/>
</dbReference>
<keyword evidence="1" id="KW-0812">Transmembrane</keyword>
<keyword evidence="3" id="KW-0808">Transferase</keyword>
<comment type="caution">
    <text evidence="3">The sequence shown here is derived from an EMBL/GenBank/DDBJ whole genome shotgun (WGS) entry which is preliminary data.</text>
</comment>
<feature type="transmembrane region" description="Helical" evidence="1">
    <location>
        <begin position="12"/>
        <end position="32"/>
    </location>
</feature>
<dbReference type="InterPro" id="IPR013216">
    <property type="entry name" value="Methyltransf_11"/>
</dbReference>